<reference evidence="2 3" key="1">
    <citation type="submission" date="2014-06" db="EMBL/GenBank/DDBJ databases">
        <title>Helicobacter pullorum isolates in fresh chicken meat - phenotypic and genotypic features.</title>
        <authorList>
            <person name="Borges V."/>
            <person name="Santos A."/>
            <person name="Correia C.B."/>
            <person name="Saraiva M."/>
            <person name="Menard A."/>
            <person name="Vieira L."/>
            <person name="Sampaio D.A."/>
            <person name="Gomes J.P."/>
            <person name="Oleastro M."/>
        </authorList>
    </citation>
    <scope>NUCLEOTIDE SEQUENCE [LARGE SCALE GENOMIC DNA]</scope>
    <source>
        <strain evidence="2 3">229334/12</strain>
    </source>
</reference>
<comment type="caution">
    <text evidence="2">The sequence shown here is derived from an EMBL/GenBank/DDBJ whole genome shotgun (WGS) entry which is preliminary data.</text>
</comment>
<name>A0A0N1MRB6_9HELI</name>
<evidence type="ECO:0000256" key="1">
    <source>
        <dbReference type="SAM" id="MobiDB-lite"/>
    </source>
</evidence>
<dbReference type="AlphaFoldDB" id="A0A0N1MRB6"/>
<dbReference type="RefSeq" id="WP_054198002.1">
    <property type="nucleotide sequence ID" value="NZ_JNOC01000032.1"/>
</dbReference>
<organism evidence="2 3">
    <name type="scientific">Helicobacter pullorum</name>
    <dbReference type="NCBI Taxonomy" id="35818"/>
    <lineage>
        <taxon>Bacteria</taxon>
        <taxon>Pseudomonadati</taxon>
        <taxon>Campylobacterota</taxon>
        <taxon>Epsilonproteobacteria</taxon>
        <taxon>Campylobacterales</taxon>
        <taxon>Helicobacteraceae</taxon>
        <taxon>Helicobacter</taxon>
    </lineage>
</organism>
<evidence type="ECO:0000313" key="2">
    <source>
        <dbReference type="EMBL" id="KPH55806.1"/>
    </source>
</evidence>
<dbReference type="EMBL" id="JNOC01000032">
    <property type="protein sequence ID" value="KPH55806.1"/>
    <property type="molecule type" value="Genomic_DNA"/>
</dbReference>
<accession>A0A0N1MRB6</accession>
<sequence length="390" mass="44824">MASISNTYNNYMGAYTSLYSNSNKTSNAQDSLSPLQDNTEQTNLSDSEILDKISNQTHFYQESWRKEYNIQLPEGQTFHLSAGTFYDEDKGFISKIDTKLQEKSTKNITLQEVEEAQEFLNKQMDNVMLELYKKNPELMESTMKRSYDFYANDGLKDNYKPSEEIANLQFDKKIQDLLLEYSIRTEAQELDKRFENFLVEIKRDVQNGNADEIASLDLTGAVGIYRTEKMLMSGYSFFSQVTDMLSPAQQEKITDAISSVLSFYSRSNSIDINGTKVSWETQGEDVYNVYGYGSNITMRECCIDVKIEYNTSNDDFLLPLNAKNYNFDTTQSIFDILNQKEKLEKENQDLKNKQAIEAYSYGNGYSSTLTSKTSKEIDSFINQMIKEAKA</sequence>
<evidence type="ECO:0000313" key="3">
    <source>
        <dbReference type="Proteomes" id="UP000037997"/>
    </source>
</evidence>
<protein>
    <submittedName>
        <fullName evidence="2">Uncharacterized protein</fullName>
    </submittedName>
</protein>
<dbReference type="PATRIC" id="fig|35818.11.peg.1271"/>
<dbReference type="Proteomes" id="UP000037997">
    <property type="component" value="Unassembled WGS sequence"/>
</dbReference>
<proteinExistence type="predicted"/>
<gene>
    <name evidence="2" type="ORF">HPU229334_06430</name>
</gene>
<feature type="region of interest" description="Disordered" evidence="1">
    <location>
        <begin position="23"/>
        <end position="43"/>
    </location>
</feature>